<feature type="chain" id="PRO_5039945075" evidence="1">
    <location>
        <begin position="26"/>
        <end position="314"/>
    </location>
</feature>
<dbReference type="PROSITE" id="PS51257">
    <property type="entry name" value="PROKAR_LIPOPROTEIN"/>
    <property type="match status" value="1"/>
</dbReference>
<dbReference type="Gene3D" id="1.20.1420.20">
    <property type="entry name" value="M75 peptidase, HXXE motif"/>
    <property type="match status" value="1"/>
</dbReference>
<dbReference type="InterPro" id="IPR038352">
    <property type="entry name" value="Imelysin_sf"/>
</dbReference>
<dbReference type="EMBL" id="JAPTGG010000003">
    <property type="protein sequence ID" value="MCZ0864617.1"/>
    <property type="molecule type" value="Genomic_DNA"/>
</dbReference>
<feature type="signal peptide" evidence="1">
    <location>
        <begin position="1"/>
        <end position="25"/>
    </location>
</feature>
<dbReference type="Proteomes" id="UP001069090">
    <property type="component" value="Unassembled WGS sequence"/>
</dbReference>
<dbReference type="RefSeq" id="WP_258330769.1">
    <property type="nucleotide sequence ID" value="NZ_JAPTGG010000003.1"/>
</dbReference>
<evidence type="ECO:0000313" key="3">
    <source>
        <dbReference type="Proteomes" id="UP001069090"/>
    </source>
</evidence>
<proteinExistence type="predicted"/>
<accession>A0A9J6RJS6</accession>
<gene>
    <name evidence="2" type="ORF">O0V09_05365</name>
</gene>
<reference evidence="2 3" key="1">
    <citation type="submission" date="2022-12" db="EMBL/GenBank/DDBJ databases">
        <title>Dasania phycosphaerae sp. nov., isolated from particulate material of the south coast of Korea.</title>
        <authorList>
            <person name="Jiang Y."/>
        </authorList>
    </citation>
    <scope>NUCLEOTIDE SEQUENCE [LARGE SCALE GENOMIC DNA]</scope>
    <source>
        <strain evidence="2 3">GY-19</strain>
    </source>
</reference>
<dbReference type="AlphaFoldDB" id="A0A9J6RJS6"/>
<organism evidence="2 3">
    <name type="scientific">Dasania phycosphaerae</name>
    <dbReference type="NCBI Taxonomy" id="2950436"/>
    <lineage>
        <taxon>Bacteria</taxon>
        <taxon>Pseudomonadati</taxon>
        <taxon>Pseudomonadota</taxon>
        <taxon>Gammaproteobacteria</taxon>
        <taxon>Cellvibrionales</taxon>
        <taxon>Spongiibacteraceae</taxon>
        <taxon>Dasania</taxon>
    </lineage>
</organism>
<sequence length="314" mass="34866">MALRLKTIALLSLCSLLLGCQPDSSGDSAAINPPAASAPAIDVTQLHHRIAQQAELSLRQSIASAQALLARSQQFLEHSDTSHWQQLRAQWLASHRQWHHSASYLALLPAQPELIELQQRLHSHDISAGYLDSIEGYPQSGIVNDSTLHLSLANLAQQHQRYSDEEAALGLSVLEFFIWGRELSHYSNADADALTQLALPRRRDYLALLAQQWLSDVESAHAYWQAHHKQLPAATEIRILWQQQLGAIANGQHSPYSQDSQWPIAVLTSISLHTAAHPNYASIAQLLQQPDPDPLSLNQQLGELMLALSFKDEQ</sequence>
<keyword evidence="3" id="KW-1185">Reference proteome</keyword>
<comment type="caution">
    <text evidence="2">The sequence shown here is derived from an EMBL/GenBank/DDBJ whole genome shotgun (WGS) entry which is preliminary data.</text>
</comment>
<evidence type="ECO:0000256" key="1">
    <source>
        <dbReference type="SAM" id="SignalP"/>
    </source>
</evidence>
<keyword evidence="1" id="KW-0732">Signal</keyword>
<protein>
    <submittedName>
        <fullName evidence="2">Uncharacterized protein</fullName>
    </submittedName>
</protein>
<evidence type="ECO:0000313" key="2">
    <source>
        <dbReference type="EMBL" id="MCZ0864617.1"/>
    </source>
</evidence>
<name>A0A9J6RJS6_9GAMM</name>